<sequence length="872" mass="94821">MEGFGVKIFFNVVVVGFLFQLLEVALARGGGFSVDLIHRDSPHSPFFDPSKTQAERLTDAFRRSVSRVGRFRPTAMTSDGIQSRIVPSAGEYLMNLYIGTPPVPVIAIVDTGSDLTWTQCRPCTHCYKQVVPLFDPKNSSTYRDSSCGTSFCLALGKDRSCSKEKKCTFRYSYADGSFTGGNLASETLTVDSTAGKPVSFPGFAFGCGHSSGGIFDKSSSGIVGLGGGELSLISQLKSTINGLFSYCLLPVSTDSSISSRINFGASGRVSGYGTVSTPLVQKSPDTFYYLTLEGISVGKKRLPYKGYSKKTEVEEGNIIVDSGTTYTFLPQEFYSKLEKSVANSIKGKRVRDPNGIFSLCYNTTAEINAPIITAHFKDANVELQPLNTFMRMQEDLVCFTVAPTSDIGVLGNLAQVNFLVGFDLRKKRISSMEVFGVKIFFNVVVVGFLFHLLEVGLASGGGFSVDLIHRDSPHSPFFDPSKTRTERLTDAFHRSASRVGRFRQSAMTSDGIQSRLVPSAGEYIMNLSIGTPPVPVIAIVDTGSDLTWTQCRPCTHCYKQVVPFFDPKNSSTYRDSSCGTSFCLALGNDRSCRNGKKCTFMYSYADGSFTGGNLAVETLTVASTAGKPVSFPGFAFGCVHRSGGIFDEHSSGIVGLGVAELSMISQLKSTINGRFSYCLLPVFTDSSMSSRINFGRSGIVSGAGTVSTPLVMKGPDTYYYLITLEGFSVGKKRLSYKGFSKKAEVEEGNIIVDSGTTYTYLPLEFYVKLEESVAHSIKGKRVRDPNGISSLCYNTTVDQIDAPIITAHFKDANVELQPWNTFLRMQEDLVCFTVLPTSDIGILGNLAQVNFLVGFDLRKKRVSFKAADCTLH</sequence>
<evidence type="ECO:0000256" key="6">
    <source>
        <dbReference type="ARBA" id="ARBA00023180"/>
    </source>
</evidence>
<comment type="similarity">
    <text evidence="1">Belongs to the peptidase A1 family.</text>
</comment>
<dbReference type="Pfam" id="PF14541">
    <property type="entry name" value="TAXi_C"/>
    <property type="match status" value="2"/>
</dbReference>
<evidence type="ECO:0000256" key="4">
    <source>
        <dbReference type="ARBA" id="ARBA00022750"/>
    </source>
</evidence>
<organism evidence="9 10">
    <name type="scientific">Vitis vinifera</name>
    <name type="common">Grape</name>
    <dbReference type="NCBI Taxonomy" id="29760"/>
    <lineage>
        <taxon>Eukaryota</taxon>
        <taxon>Viridiplantae</taxon>
        <taxon>Streptophyta</taxon>
        <taxon>Embryophyta</taxon>
        <taxon>Tracheophyta</taxon>
        <taxon>Spermatophyta</taxon>
        <taxon>Magnoliopsida</taxon>
        <taxon>eudicotyledons</taxon>
        <taxon>Gunneridae</taxon>
        <taxon>Pentapetalae</taxon>
        <taxon>rosids</taxon>
        <taxon>Vitales</taxon>
        <taxon>Vitaceae</taxon>
        <taxon>Viteae</taxon>
        <taxon>Vitis</taxon>
    </lineage>
</organism>
<dbReference type="PROSITE" id="PS00141">
    <property type="entry name" value="ASP_PROTEASE"/>
    <property type="match status" value="4"/>
</dbReference>
<keyword evidence="7" id="KW-0472">Membrane</keyword>
<dbReference type="PANTHER" id="PTHR47967:SF128">
    <property type="entry name" value="ASPARTIC PROTEINASE CDR1-LIKE"/>
    <property type="match status" value="1"/>
</dbReference>
<keyword evidence="6" id="KW-0325">Glycoprotein</keyword>
<dbReference type="OrthoDB" id="2747330at2759"/>
<gene>
    <name evidence="9" type="ordered locus">VIT_02s0087g00230</name>
</gene>
<dbReference type="InterPro" id="IPR001969">
    <property type="entry name" value="Aspartic_peptidase_AS"/>
</dbReference>
<keyword evidence="7" id="KW-1133">Transmembrane helix</keyword>
<keyword evidence="5" id="KW-0378">Hydrolase</keyword>
<dbReference type="InterPro" id="IPR033121">
    <property type="entry name" value="PEPTIDASE_A1"/>
</dbReference>
<dbReference type="PROSITE" id="PS51767">
    <property type="entry name" value="PEPTIDASE_A1"/>
    <property type="match status" value="2"/>
</dbReference>
<reference evidence="10" key="1">
    <citation type="journal article" date="2007" name="Nature">
        <title>The grapevine genome sequence suggests ancestral hexaploidization in major angiosperm phyla.</title>
        <authorList>
            <consortium name="The French-Italian Public Consortium for Grapevine Genome Characterization."/>
            <person name="Jaillon O."/>
            <person name="Aury J.-M."/>
            <person name="Noel B."/>
            <person name="Policriti A."/>
            <person name="Clepet C."/>
            <person name="Casagrande A."/>
            <person name="Choisne N."/>
            <person name="Aubourg S."/>
            <person name="Vitulo N."/>
            <person name="Jubin C."/>
            <person name="Vezzi A."/>
            <person name="Legeai F."/>
            <person name="Hugueney P."/>
            <person name="Dasilva C."/>
            <person name="Horner D."/>
            <person name="Mica E."/>
            <person name="Jublot D."/>
            <person name="Poulain J."/>
            <person name="Bruyere C."/>
            <person name="Billault A."/>
            <person name="Segurens B."/>
            <person name="Gouyvenoux M."/>
            <person name="Ugarte E."/>
            <person name="Cattonaro F."/>
            <person name="Anthouard V."/>
            <person name="Vico V."/>
            <person name="Del Fabbro C."/>
            <person name="Alaux M."/>
            <person name="Di Gaspero G."/>
            <person name="Dumas V."/>
            <person name="Felice N."/>
            <person name="Paillard S."/>
            <person name="Juman I."/>
            <person name="Moroldo M."/>
            <person name="Scalabrin S."/>
            <person name="Canaguier A."/>
            <person name="Le Clainche I."/>
            <person name="Malacrida G."/>
            <person name="Durand E."/>
            <person name="Pesole G."/>
            <person name="Laucou V."/>
            <person name="Chatelet P."/>
            <person name="Merdinoglu D."/>
            <person name="Delledonne M."/>
            <person name="Pezzotti M."/>
            <person name="Lecharny A."/>
            <person name="Scarpelli C."/>
            <person name="Artiguenave F."/>
            <person name="Pe M.E."/>
            <person name="Valle G."/>
            <person name="Morgante M."/>
            <person name="Caboche M."/>
            <person name="Adam-Blondon A.-F."/>
            <person name="Weissenbach J."/>
            <person name="Quetier F."/>
            <person name="Wincker P."/>
        </authorList>
    </citation>
    <scope>NUCLEOTIDE SEQUENCE [LARGE SCALE GENOMIC DNA]</scope>
    <source>
        <strain evidence="10">cv. Pinot noir / PN40024</strain>
    </source>
</reference>
<dbReference type="MEROPS" id="A01.069"/>
<evidence type="ECO:0000313" key="9">
    <source>
        <dbReference type="EMBL" id="CCB52248.1"/>
    </source>
</evidence>
<evidence type="ECO:0000259" key="8">
    <source>
        <dbReference type="PROSITE" id="PS51767"/>
    </source>
</evidence>
<keyword evidence="2" id="KW-0645">Protease</keyword>
<accession>F6HJ51</accession>
<dbReference type="Proteomes" id="UP000009183">
    <property type="component" value="Chromosome 2"/>
</dbReference>
<evidence type="ECO:0000256" key="7">
    <source>
        <dbReference type="SAM" id="Phobius"/>
    </source>
</evidence>
<feature type="domain" description="Peptidase A1" evidence="8">
    <location>
        <begin position="92"/>
        <end position="432"/>
    </location>
</feature>
<dbReference type="InterPro" id="IPR032799">
    <property type="entry name" value="TAXi_C"/>
</dbReference>
<dbReference type="EMBL" id="FN595769">
    <property type="protein sequence ID" value="CCB52248.1"/>
    <property type="molecule type" value="Genomic_DNA"/>
</dbReference>
<evidence type="ECO:0000256" key="3">
    <source>
        <dbReference type="ARBA" id="ARBA00022729"/>
    </source>
</evidence>
<dbReference type="InterPro" id="IPR021109">
    <property type="entry name" value="Peptidase_aspartic_dom_sf"/>
</dbReference>
<dbReference type="GO" id="GO:0005576">
    <property type="term" value="C:extracellular region"/>
    <property type="evidence" value="ECO:0000318"/>
    <property type="project" value="GO_Central"/>
</dbReference>
<dbReference type="FunFam" id="2.40.70.10:FF:000175">
    <property type="entry name" value="Eukaryotic aspartyl protease family protein"/>
    <property type="match status" value="2"/>
</dbReference>
<dbReference type="Gene3D" id="2.40.70.10">
    <property type="entry name" value="Acid Proteases"/>
    <property type="match status" value="4"/>
</dbReference>
<dbReference type="InterPro" id="IPR032861">
    <property type="entry name" value="TAXi_N"/>
</dbReference>
<evidence type="ECO:0000256" key="2">
    <source>
        <dbReference type="ARBA" id="ARBA00022670"/>
    </source>
</evidence>
<dbReference type="CDD" id="cd05476">
    <property type="entry name" value="pepsin_A_like_plant"/>
    <property type="match status" value="2"/>
</dbReference>
<evidence type="ECO:0000256" key="1">
    <source>
        <dbReference type="ARBA" id="ARBA00007447"/>
    </source>
</evidence>
<dbReference type="SUPFAM" id="SSF50630">
    <property type="entry name" value="Acid proteases"/>
    <property type="match status" value="2"/>
</dbReference>
<name>F6HJ51_VITVI</name>
<keyword evidence="3" id="KW-0732">Signal</keyword>
<dbReference type="GO" id="GO:0004190">
    <property type="term" value="F:aspartic-type endopeptidase activity"/>
    <property type="evidence" value="ECO:0000318"/>
    <property type="project" value="GO_Central"/>
</dbReference>
<dbReference type="Pfam" id="PF14543">
    <property type="entry name" value="TAXi_N"/>
    <property type="match status" value="2"/>
</dbReference>
<feature type="domain" description="Peptidase A1" evidence="8">
    <location>
        <begin position="523"/>
        <end position="865"/>
    </location>
</feature>
<keyword evidence="7" id="KW-0812">Transmembrane</keyword>
<dbReference type="AlphaFoldDB" id="F6HJ51"/>
<dbReference type="HOGENOM" id="CLU_005738_1_2_1"/>
<feature type="transmembrane region" description="Helical" evidence="7">
    <location>
        <begin position="435"/>
        <end position="453"/>
    </location>
</feature>
<dbReference type="GO" id="GO:0006508">
    <property type="term" value="P:proteolysis"/>
    <property type="evidence" value="ECO:0007669"/>
    <property type="project" value="UniProtKB-KW"/>
</dbReference>
<dbReference type="FunFam" id="2.40.70.10:FF:000016">
    <property type="entry name" value="Probable aspartic protease At2g35615"/>
    <property type="match status" value="2"/>
</dbReference>
<proteinExistence type="inferred from homology"/>
<keyword evidence="10" id="KW-1185">Reference proteome</keyword>
<keyword evidence="4" id="KW-0064">Aspartyl protease</keyword>
<dbReference type="SMR" id="F6HJ51"/>
<dbReference type="eggNOG" id="KOG1339">
    <property type="taxonomic scope" value="Eukaryota"/>
</dbReference>
<dbReference type="InParanoid" id="F6HJ51"/>
<dbReference type="InterPro" id="IPR051708">
    <property type="entry name" value="Plant_Aspart_Prot_A1"/>
</dbReference>
<dbReference type="PaxDb" id="29760-VIT_02s0087g00230.t01"/>
<evidence type="ECO:0000313" key="10">
    <source>
        <dbReference type="Proteomes" id="UP000009183"/>
    </source>
</evidence>
<protein>
    <recommendedName>
        <fullName evidence="8">Peptidase A1 domain-containing protein</fullName>
    </recommendedName>
</protein>
<evidence type="ECO:0000256" key="5">
    <source>
        <dbReference type="ARBA" id="ARBA00022801"/>
    </source>
</evidence>
<dbReference type="PANTHER" id="PTHR47967">
    <property type="entry name" value="OS07G0603500 PROTEIN-RELATED"/>
    <property type="match status" value="1"/>
</dbReference>
<dbReference type="InterPro" id="IPR034161">
    <property type="entry name" value="Pepsin-like_plant"/>
</dbReference>